<name>A0A819VHG9_9BILA</name>
<gene>
    <name evidence="2" type="ORF">OVN521_LOCUS21308</name>
</gene>
<feature type="non-terminal residue" evidence="2">
    <location>
        <position position="1"/>
    </location>
</feature>
<proteinExistence type="predicted"/>
<sequence>MVHRNRSTNTSRIINRSSSCINLSTLSLDLTMTTLEFLTDSSNSKNSHSIPQTNEALLHRMTSFSSSLTTASSNSASAIIDTSANSVNDITSHNSSTNTSNALNALTKAINNHMTSSQQTTNKRKRAVERPCRESLTSVDVLLRLNEKDNKKKSKSANEAKMPYVSNIDYQKMGIVGSRKLKQPGNNQQQLSQQQQRTTTASSIE</sequence>
<feature type="compositionally biased region" description="Low complexity" evidence="1">
    <location>
        <begin position="188"/>
        <end position="205"/>
    </location>
</feature>
<reference evidence="2" key="1">
    <citation type="submission" date="2021-02" db="EMBL/GenBank/DDBJ databases">
        <authorList>
            <person name="Nowell W R."/>
        </authorList>
    </citation>
    <scope>NUCLEOTIDE SEQUENCE</scope>
</reference>
<evidence type="ECO:0000313" key="3">
    <source>
        <dbReference type="Proteomes" id="UP000663866"/>
    </source>
</evidence>
<dbReference type="Proteomes" id="UP000663866">
    <property type="component" value="Unassembled WGS sequence"/>
</dbReference>
<evidence type="ECO:0000313" key="2">
    <source>
        <dbReference type="EMBL" id="CAF4108812.1"/>
    </source>
</evidence>
<dbReference type="AlphaFoldDB" id="A0A819VHG9"/>
<evidence type="ECO:0000256" key="1">
    <source>
        <dbReference type="SAM" id="MobiDB-lite"/>
    </source>
</evidence>
<feature type="region of interest" description="Disordered" evidence="1">
    <location>
        <begin position="175"/>
        <end position="205"/>
    </location>
</feature>
<comment type="caution">
    <text evidence="2">The sequence shown here is derived from an EMBL/GenBank/DDBJ whole genome shotgun (WGS) entry which is preliminary data.</text>
</comment>
<protein>
    <submittedName>
        <fullName evidence="2">Uncharacterized protein</fullName>
    </submittedName>
</protein>
<organism evidence="2 3">
    <name type="scientific">Rotaria magnacalcarata</name>
    <dbReference type="NCBI Taxonomy" id="392030"/>
    <lineage>
        <taxon>Eukaryota</taxon>
        <taxon>Metazoa</taxon>
        <taxon>Spiralia</taxon>
        <taxon>Gnathifera</taxon>
        <taxon>Rotifera</taxon>
        <taxon>Eurotatoria</taxon>
        <taxon>Bdelloidea</taxon>
        <taxon>Philodinida</taxon>
        <taxon>Philodinidae</taxon>
        <taxon>Rotaria</taxon>
    </lineage>
</organism>
<accession>A0A819VHG9</accession>
<keyword evidence="3" id="KW-1185">Reference proteome</keyword>
<dbReference type="EMBL" id="CAJOBG010004399">
    <property type="protein sequence ID" value="CAF4108812.1"/>
    <property type="molecule type" value="Genomic_DNA"/>
</dbReference>